<feature type="transmembrane region" description="Helical" evidence="6">
    <location>
        <begin position="195"/>
        <end position="216"/>
    </location>
</feature>
<feature type="transmembrane region" description="Helical" evidence="6">
    <location>
        <begin position="571"/>
        <end position="591"/>
    </location>
</feature>
<evidence type="ECO:0000256" key="5">
    <source>
        <dbReference type="SAM" id="MobiDB-lite"/>
    </source>
</evidence>
<evidence type="ECO:0000259" key="7">
    <source>
        <dbReference type="Pfam" id="PF01490"/>
    </source>
</evidence>
<sequence length="603" mass="67601">MKNQLPPLNDPSPVILPKVMEKEHSDFCQKPPASSSPSYNTRNESEVDFDPHSLGKENGIGCCGAAMHVMRSTVGSGILMLPYAMKNSGMFSGTALILFVGVLYYHIIHILGSTDYYLCKLLKLESLSFAGVMRRGFHEVPYPINKLETVVPHLALLSMELNHITSSRKSDKYDPVKGDDQNEQNILQHGLPSGIGYWGSVTHIVRTAVGTGILLLPLEMKNLGYVSGTLLLLAVIFVYYHILHILLDLDSRLRKHFNFKRLTYALVVDKIFLISPSPFRLFRKPLLFVVYIYYIVPNGESMALIIISENIQQMVKYHGINLSFTVIITCLSVILTTFCMFRSILKILVPFSSASNLCTFAIAIVIIVYSIIYRNSTVQLHPFSGNVNSILRSMAVYLNSVLSTNIILPVNNAMKEPHQMRSTLGSLNMSAFIIVLFYTIFALITYLNIGDNIQENILATIPISNFLLLSINFVYSLALTVPYVLFFFSCFDVIWSSKLENHFAGSKYKYIIEYSIRIGYNALAYFLALGVSNLALIATISGVVSILLDIAMMPLLQLLLLHALKETNYWLTLKNVLLIFICSILFLLSAIDCVNEVKKLYAS</sequence>
<feature type="transmembrane region" description="Helical" evidence="6">
    <location>
        <begin position="223"/>
        <end position="242"/>
    </location>
</feature>
<feature type="compositionally biased region" description="Polar residues" evidence="5">
    <location>
        <begin position="32"/>
        <end position="42"/>
    </location>
</feature>
<evidence type="ECO:0000313" key="9">
    <source>
        <dbReference type="Proteomes" id="UP001367676"/>
    </source>
</evidence>
<proteinExistence type="predicted"/>
<name>A0AAN9TAK0_9HEMI</name>
<comment type="subcellular location">
    <subcellularLocation>
        <location evidence="1">Membrane</location>
        <topology evidence="1">Multi-pass membrane protein</topology>
    </subcellularLocation>
</comment>
<evidence type="ECO:0000256" key="4">
    <source>
        <dbReference type="ARBA" id="ARBA00023136"/>
    </source>
</evidence>
<keyword evidence="3 6" id="KW-1133">Transmembrane helix</keyword>
<dbReference type="EMBL" id="JBBCAQ010000036">
    <property type="protein sequence ID" value="KAK7576715.1"/>
    <property type="molecule type" value="Genomic_DNA"/>
</dbReference>
<dbReference type="Proteomes" id="UP001367676">
    <property type="component" value="Unassembled WGS sequence"/>
</dbReference>
<feature type="domain" description="Amino acid transporter transmembrane" evidence="7">
    <location>
        <begin position="195"/>
        <end position="587"/>
    </location>
</feature>
<evidence type="ECO:0000256" key="3">
    <source>
        <dbReference type="ARBA" id="ARBA00022989"/>
    </source>
</evidence>
<dbReference type="InterPro" id="IPR013057">
    <property type="entry name" value="AA_transpt_TM"/>
</dbReference>
<feature type="transmembrane region" description="Helical" evidence="6">
    <location>
        <begin position="286"/>
        <end position="307"/>
    </location>
</feature>
<organism evidence="8 9">
    <name type="scientific">Parthenolecanium corni</name>
    <dbReference type="NCBI Taxonomy" id="536013"/>
    <lineage>
        <taxon>Eukaryota</taxon>
        <taxon>Metazoa</taxon>
        <taxon>Ecdysozoa</taxon>
        <taxon>Arthropoda</taxon>
        <taxon>Hexapoda</taxon>
        <taxon>Insecta</taxon>
        <taxon>Pterygota</taxon>
        <taxon>Neoptera</taxon>
        <taxon>Paraneoptera</taxon>
        <taxon>Hemiptera</taxon>
        <taxon>Sternorrhyncha</taxon>
        <taxon>Coccoidea</taxon>
        <taxon>Coccidae</taxon>
        <taxon>Parthenolecanium</taxon>
    </lineage>
</organism>
<accession>A0AAN9TAK0</accession>
<keyword evidence="4 6" id="KW-0472">Membrane</keyword>
<dbReference type="Pfam" id="PF01490">
    <property type="entry name" value="Aa_trans"/>
    <property type="match status" value="2"/>
</dbReference>
<feature type="transmembrane region" description="Helical" evidence="6">
    <location>
        <begin position="467"/>
        <end position="497"/>
    </location>
</feature>
<dbReference type="GO" id="GO:0015179">
    <property type="term" value="F:L-amino acid transmembrane transporter activity"/>
    <property type="evidence" value="ECO:0007669"/>
    <property type="project" value="TreeGrafter"/>
</dbReference>
<dbReference type="AlphaFoldDB" id="A0AAN9TAK0"/>
<gene>
    <name evidence="8" type="ORF">V9T40_013001</name>
</gene>
<evidence type="ECO:0000256" key="6">
    <source>
        <dbReference type="SAM" id="Phobius"/>
    </source>
</evidence>
<dbReference type="PANTHER" id="PTHR22950">
    <property type="entry name" value="AMINO ACID TRANSPORTER"/>
    <property type="match status" value="1"/>
</dbReference>
<feature type="domain" description="Amino acid transporter transmembrane" evidence="7">
    <location>
        <begin position="63"/>
        <end position="119"/>
    </location>
</feature>
<keyword evidence="9" id="KW-1185">Reference proteome</keyword>
<keyword evidence="2 6" id="KW-0812">Transmembrane</keyword>
<comment type="caution">
    <text evidence="8">The sequence shown here is derived from an EMBL/GenBank/DDBJ whole genome shotgun (WGS) entry which is preliminary data.</text>
</comment>
<feature type="compositionally biased region" description="Basic and acidic residues" evidence="5">
    <location>
        <begin position="43"/>
        <end position="52"/>
    </location>
</feature>
<dbReference type="GO" id="GO:0005774">
    <property type="term" value="C:vacuolar membrane"/>
    <property type="evidence" value="ECO:0007669"/>
    <property type="project" value="TreeGrafter"/>
</dbReference>
<reference evidence="8 9" key="1">
    <citation type="submission" date="2024-03" db="EMBL/GenBank/DDBJ databases">
        <title>Adaptation during the transition from Ophiocordyceps entomopathogen to insect associate is accompanied by gene loss and intensified selection.</title>
        <authorList>
            <person name="Ward C.M."/>
            <person name="Onetto C.A."/>
            <person name="Borneman A.R."/>
        </authorList>
    </citation>
    <scope>NUCLEOTIDE SEQUENCE [LARGE SCALE GENOMIC DNA]</scope>
    <source>
        <strain evidence="8">AWRI1</strain>
        <tissue evidence="8">Single Adult Female</tissue>
    </source>
</reference>
<protein>
    <recommendedName>
        <fullName evidence="7">Amino acid transporter transmembrane domain-containing protein</fullName>
    </recommendedName>
</protein>
<feature type="transmembrane region" description="Helical" evidence="6">
    <location>
        <begin position="319"/>
        <end position="341"/>
    </location>
</feature>
<feature type="transmembrane region" description="Helical" evidence="6">
    <location>
        <begin position="353"/>
        <end position="374"/>
    </location>
</feature>
<feature type="transmembrane region" description="Helical" evidence="6">
    <location>
        <begin position="89"/>
        <end position="108"/>
    </location>
</feature>
<evidence type="ECO:0000256" key="2">
    <source>
        <dbReference type="ARBA" id="ARBA00022692"/>
    </source>
</evidence>
<feature type="transmembrane region" description="Helical" evidence="6">
    <location>
        <begin position="518"/>
        <end position="540"/>
    </location>
</feature>
<evidence type="ECO:0000256" key="1">
    <source>
        <dbReference type="ARBA" id="ARBA00004141"/>
    </source>
</evidence>
<feature type="transmembrane region" description="Helical" evidence="6">
    <location>
        <begin position="426"/>
        <end position="447"/>
    </location>
</feature>
<feature type="region of interest" description="Disordered" evidence="5">
    <location>
        <begin position="22"/>
        <end position="52"/>
    </location>
</feature>
<evidence type="ECO:0000313" key="8">
    <source>
        <dbReference type="EMBL" id="KAK7576715.1"/>
    </source>
</evidence>